<feature type="domain" description="Shedu protein SduA C-terminal" evidence="1">
    <location>
        <begin position="328"/>
        <end position="473"/>
    </location>
</feature>
<dbReference type="InterPro" id="IPR025359">
    <property type="entry name" value="SduA_C"/>
</dbReference>
<evidence type="ECO:0000259" key="1">
    <source>
        <dbReference type="Pfam" id="PF14082"/>
    </source>
</evidence>
<dbReference type="KEGG" id="nue:C5F50_11765"/>
<dbReference type="Pfam" id="PF14082">
    <property type="entry name" value="SduA_C"/>
    <property type="match status" value="1"/>
</dbReference>
<gene>
    <name evidence="2" type="ORF">C5F50_11765</name>
</gene>
<sequence>MEEIKKSVKLKKEDFDNKPINADDLKEAVADIRGNKNSEYDIPTDIQEIKDKFLTGRDYWEQSPTLKSKIIQFSFTPSGRERQAWMKFGITRLRTLLNFLVKEYGDLDNFELIFYRRQSTKPFHLKTVKGITKVYVDFDAFQQYTEEISLAIKNLKVSKYYWKVRWYFQKKVLTSFFENEPSSSLIEELKNSYHGVIEEILSEYESMPESEEKKDLRSIVMQSALARDTVKEISQLTPESPKKQLMMFLPVIKDLPTKEFEILLKNLFKSNKSSEFLKYIASLPADQLQKIIKKLPAMDTMFNRYEKLSKSLKEFEKLIDKHNKSETNDEAEIHKFLTKHYWLMSIEYFDKERLSDFDSNENRTNETRLEGSGKHPDFIIKKLDGFDKCVVIELEDANDPIFKNNGEFSKKVYDGILQAADYNIEQKFRGLHSKGIAVIGSTKGMHLDKEKKERFKLLVQEFPNIEILTYDDIIAKARSTLDFWKKHDIKEKLEIEI</sequence>
<reference evidence="2 3" key="1">
    <citation type="submission" date="2018-02" db="EMBL/GenBank/DDBJ databases">
        <title>Complete genome of Nitrosopumilus ureaphilus PS0.</title>
        <authorList>
            <person name="Qin W."/>
            <person name="Zheng Y."/>
            <person name="Stahl D.A."/>
        </authorList>
    </citation>
    <scope>NUCLEOTIDE SEQUENCE [LARGE SCALE GENOMIC DNA]</scope>
    <source>
        <strain evidence="2 3">PS0</strain>
    </source>
</reference>
<proteinExistence type="predicted"/>
<dbReference type="AlphaFoldDB" id="A0A7D5M728"/>
<evidence type="ECO:0000313" key="2">
    <source>
        <dbReference type="EMBL" id="QLH07671.1"/>
    </source>
</evidence>
<evidence type="ECO:0000313" key="3">
    <source>
        <dbReference type="Proteomes" id="UP000509478"/>
    </source>
</evidence>
<protein>
    <recommendedName>
        <fullName evidence="1">Shedu protein SduA C-terminal domain-containing protein</fullName>
    </recommendedName>
</protein>
<dbReference type="Proteomes" id="UP000509478">
    <property type="component" value="Chromosome"/>
</dbReference>
<dbReference type="EMBL" id="CP026995">
    <property type="protein sequence ID" value="QLH07671.1"/>
    <property type="molecule type" value="Genomic_DNA"/>
</dbReference>
<name>A0A7D5M728_9ARCH</name>
<dbReference type="GeneID" id="56068802"/>
<dbReference type="RefSeq" id="WP_179371548.1">
    <property type="nucleotide sequence ID" value="NZ_CP026995.1"/>
</dbReference>
<keyword evidence="3" id="KW-1185">Reference proteome</keyword>
<organism evidence="2 3">
    <name type="scientific">Nitrosopumilus ureiphilus</name>
    <dbReference type="NCBI Taxonomy" id="1470067"/>
    <lineage>
        <taxon>Archaea</taxon>
        <taxon>Nitrososphaerota</taxon>
        <taxon>Nitrososphaeria</taxon>
        <taxon>Nitrosopumilales</taxon>
        <taxon>Nitrosopumilaceae</taxon>
        <taxon>Nitrosopumilus</taxon>
    </lineage>
</organism>
<accession>A0A7D5M728</accession>